<dbReference type="Gene3D" id="3.90.180.10">
    <property type="entry name" value="Medium-chain alcohol dehydrogenases, catalytic domain"/>
    <property type="match status" value="1"/>
</dbReference>
<dbReference type="InterPro" id="IPR047618">
    <property type="entry name" value="QOR-like"/>
</dbReference>
<keyword evidence="5" id="KW-1185">Reference proteome</keyword>
<dbReference type="InterPro" id="IPR036291">
    <property type="entry name" value="NAD(P)-bd_dom_sf"/>
</dbReference>
<dbReference type="EMBL" id="JNUP01000072">
    <property type="protein sequence ID" value="KGE70826.1"/>
    <property type="molecule type" value="Genomic_DNA"/>
</dbReference>
<dbReference type="GO" id="GO:0005829">
    <property type="term" value="C:cytosol"/>
    <property type="evidence" value="ECO:0007669"/>
    <property type="project" value="TreeGrafter"/>
</dbReference>
<comment type="caution">
    <text evidence="4">The sequence shown here is derived from an EMBL/GenBank/DDBJ whole genome shotgun (WGS) entry which is preliminary data.</text>
</comment>
<feature type="domain" description="Enoyl reductase (ER)" evidence="3">
    <location>
        <begin position="10"/>
        <end position="320"/>
    </location>
</feature>
<dbReference type="SMART" id="SM00829">
    <property type="entry name" value="PKS_ER"/>
    <property type="match status" value="1"/>
</dbReference>
<evidence type="ECO:0000313" key="4">
    <source>
        <dbReference type="EMBL" id="KGE70826.1"/>
    </source>
</evidence>
<reference evidence="4 5" key="1">
    <citation type="submission" date="2014-05" db="EMBL/GenBank/DDBJ databases">
        <title>De novo Genome Sequence of Spirocheata sp.</title>
        <authorList>
            <person name="Shivani Y."/>
            <person name="Subhash Y."/>
            <person name="Tushar L."/>
            <person name="Sasikala C."/>
            <person name="Ramana C.V."/>
        </authorList>
    </citation>
    <scope>NUCLEOTIDE SEQUENCE [LARGE SCALE GENOMIC DNA]</scope>
    <source>
        <strain evidence="4 5">JC230</strain>
    </source>
</reference>
<dbReference type="InterPro" id="IPR002364">
    <property type="entry name" value="Quin_OxRdtase/zeta-crystal_CS"/>
</dbReference>
<dbReference type="Proteomes" id="UP000029692">
    <property type="component" value="Unassembled WGS sequence"/>
</dbReference>
<proteinExistence type="predicted"/>
<protein>
    <submittedName>
        <fullName evidence="4">NADPH--quinone reductase</fullName>
    </submittedName>
</protein>
<dbReference type="GO" id="GO:0070402">
    <property type="term" value="F:NADPH binding"/>
    <property type="evidence" value="ECO:0007669"/>
    <property type="project" value="TreeGrafter"/>
</dbReference>
<evidence type="ECO:0000313" key="5">
    <source>
        <dbReference type="Proteomes" id="UP000029692"/>
    </source>
</evidence>
<keyword evidence="2" id="KW-0560">Oxidoreductase</keyword>
<dbReference type="eggNOG" id="COG0604">
    <property type="taxonomic scope" value="Bacteria"/>
</dbReference>
<dbReference type="SUPFAM" id="SSF51735">
    <property type="entry name" value="NAD(P)-binding Rossmann-fold domains"/>
    <property type="match status" value="1"/>
</dbReference>
<dbReference type="GO" id="GO:0003960">
    <property type="term" value="F:quinone reductase (NADPH) activity"/>
    <property type="evidence" value="ECO:0007669"/>
    <property type="project" value="InterPro"/>
</dbReference>
<dbReference type="CDD" id="cd05286">
    <property type="entry name" value="QOR2"/>
    <property type="match status" value="1"/>
</dbReference>
<dbReference type="GO" id="GO:0008270">
    <property type="term" value="F:zinc ion binding"/>
    <property type="evidence" value="ECO:0007669"/>
    <property type="project" value="InterPro"/>
</dbReference>
<dbReference type="Gene3D" id="3.40.50.720">
    <property type="entry name" value="NAD(P)-binding Rossmann-like Domain"/>
    <property type="match status" value="1"/>
</dbReference>
<dbReference type="PROSITE" id="PS01162">
    <property type="entry name" value="QOR_ZETA_CRYSTAL"/>
    <property type="match status" value="1"/>
</dbReference>
<dbReference type="Pfam" id="PF08240">
    <property type="entry name" value="ADH_N"/>
    <property type="match status" value="1"/>
</dbReference>
<dbReference type="SUPFAM" id="SSF50129">
    <property type="entry name" value="GroES-like"/>
    <property type="match status" value="1"/>
</dbReference>
<dbReference type="PANTHER" id="PTHR48106:SF13">
    <property type="entry name" value="QUINONE OXIDOREDUCTASE-RELATED"/>
    <property type="match status" value="1"/>
</dbReference>
<dbReference type="STRING" id="1480694.DC28_15200"/>
<dbReference type="AlphaFoldDB" id="A0A098QTI3"/>
<dbReference type="Pfam" id="PF00107">
    <property type="entry name" value="ADH_zinc_N"/>
    <property type="match status" value="1"/>
</dbReference>
<dbReference type="InterPro" id="IPR020843">
    <property type="entry name" value="ER"/>
</dbReference>
<dbReference type="FunFam" id="3.40.50.720:FF:000053">
    <property type="entry name" value="Quinone oxidoreductase 1"/>
    <property type="match status" value="1"/>
</dbReference>
<dbReference type="RefSeq" id="WP_037550591.1">
    <property type="nucleotide sequence ID" value="NZ_JNUP01000072.1"/>
</dbReference>
<gene>
    <name evidence="4" type="ORF">DC28_15200</name>
</gene>
<organism evidence="4 5">
    <name type="scientific">Spirochaeta lutea</name>
    <dbReference type="NCBI Taxonomy" id="1480694"/>
    <lineage>
        <taxon>Bacteria</taxon>
        <taxon>Pseudomonadati</taxon>
        <taxon>Spirochaetota</taxon>
        <taxon>Spirochaetia</taxon>
        <taxon>Spirochaetales</taxon>
        <taxon>Spirochaetaceae</taxon>
        <taxon>Spirochaeta</taxon>
    </lineage>
</organism>
<evidence type="ECO:0000256" key="1">
    <source>
        <dbReference type="ARBA" id="ARBA00022857"/>
    </source>
</evidence>
<sequence>MKAVQIQQTGGPEVLRYLDLPEPEPAPGQVVVSHRAVGVNFIDIYHRTGLYPRQTPFIPGMEAAGVITALGQGVRDFTPGQRVAYTGVFGAYGDSNAIPADKAVPLPEEVDFDTAAALMLQGMTAHYLVHDTHPVGPGQTILLHAAAGGVGLLVIQMAKALGARVIGTVSTPEKAALARSYGADEVIIYTSRDFTEAVNELTQGQGVDAVYDSVGQSTFQGSLGCLKPRGILVSFGQSSGIIPPFDPAQLGSHGSLYLTRPSLFHYIADRPSLMNRASQVLDMAATGALSVTIGARYPLDQAAQAHRDLENRQTVGKVLLIPEEQQPIMGA</sequence>
<evidence type="ECO:0000256" key="2">
    <source>
        <dbReference type="ARBA" id="ARBA00023002"/>
    </source>
</evidence>
<name>A0A098QTI3_9SPIO</name>
<dbReference type="PANTHER" id="PTHR48106">
    <property type="entry name" value="QUINONE OXIDOREDUCTASE PIG3-RELATED"/>
    <property type="match status" value="1"/>
</dbReference>
<evidence type="ECO:0000259" key="3">
    <source>
        <dbReference type="SMART" id="SM00829"/>
    </source>
</evidence>
<dbReference type="InterPro" id="IPR013154">
    <property type="entry name" value="ADH-like_N"/>
</dbReference>
<dbReference type="InterPro" id="IPR013149">
    <property type="entry name" value="ADH-like_C"/>
</dbReference>
<dbReference type="GO" id="GO:0035925">
    <property type="term" value="F:mRNA 3'-UTR AU-rich region binding"/>
    <property type="evidence" value="ECO:0007669"/>
    <property type="project" value="TreeGrafter"/>
</dbReference>
<dbReference type="OrthoDB" id="9787435at2"/>
<accession>A0A098QTI3</accession>
<dbReference type="InterPro" id="IPR011032">
    <property type="entry name" value="GroES-like_sf"/>
</dbReference>
<keyword evidence="1" id="KW-0521">NADP</keyword>